<keyword evidence="2" id="KW-0229">DNA integration</keyword>
<dbReference type="InterPro" id="IPR004107">
    <property type="entry name" value="Integrase_SAM-like_N"/>
</dbReference>
<dbReference type="InterPro" id="IPR011010">
    <property type="entry name" value="DNA_brk_join_enz"/>
</dbReference>
<reference evidence="6 7" key="1">
    <citation type="submission" date="2019-07" db="EMBL/GenBank/DDBJ databases">
        <title>Novel species isolated from glacier.</title>
        <authorList>
            <person name="Liu Q."/>
            <person name="Xin Y.-H."/>
        </authorList>
    </citation>
    <scope>NUCLEOTIDE SEQUENCE [LARGE SCALE GENOMIC DNA]</scope>
    <source>
        <strain evidence="6 7">LB1R16</strain>
    </source>
</reference>
<evidence type="ECO:0000256" key="1">
    <source>
        <dbReference type="ARBA" id="ARBA00022829"/>
    </source>
</evidence>
<dbReference type="PANTHER" id="PTHR30349">
    <property type="entry name" value="PHAGE INTEGRASE-RELATED"/>
    <property type="match status" value="1"/>
</dbReference>
<dbReference type="GO" id="GO:0006310">
    <property type="term" value="P:DNA recombination"/>
    <property type="evidence" value="ECO:0007669"/>
    <property type="project" value="UniProtKB-KW"/>
</dbReference>
<protein>
    <submittedName>
        <fullName evidence="6">Tyrosine-type recombinase/integrase</fullName>
    </submittedName>
</protein>
<feature type="domain" description="Tyr recombinase" evidence="5">
    <location>
        <begin position="155"/>
        <end position="362"/>
    </location>
</feature>
<evidence type="ECO:0000313" key="6">
    <source>
        <dbReference type="EMBL" id="TRW15141.1"/>
    </source>
</evidence>
<dbReference type="InterPro" id="IPR002104">
    <property type="entry name" value="Integrase_catalytic"/>
</dbReference>
<dbReference type="GO" id="GO:0007059">
    <property type="term" value="P:chromosome segregation"/>
    <property type="evidence" value="ECO:0007669"/>
    <property type="project" value="UniProtKB-KW"/>
</dbReference>
<organism evidence="6 7">
    <name type="scientific">Glacieibacterium frigidum</name>
    <dbReference type="NCBI Taxonomy" id="2593303"/>
    <lineage>
        <taxon>Bacteria</taxon>
        <taxon>Pseudomonadati</taxon>
        <taxon>Pseudomonadota</taxon>
        <taxon>Alphaproteobacteria</taxon>
        <taxon>Sphingomonadales</taxon>
        <taxon>Sphingosinicellaceae</taxon>
        <taxon>Glacieibacterium</taxon>
    </lineage>
</organism>
<dbReference type="Gene3D" id="1.10.443.10">
    <property type="entry name" value="Intergrase catalytic core"/>
    <property type="match status" value="1"/>
</dbReference>
<dbReference type="Gene3D" id="1.10.150.130">
    <property type="match status" value="1"/>
</dbReference>
<dbReference type="OrthoDB" id="7718754at2"/>
<dbReference type="InterPro" id="IPR010998">
    <property type="entry name" value="Integrase_recombinase_N"/>
</dbReference>
<gene>
    <name evidence="6" type="ORF">FMM06_15985</name>
</gene>
<dbReference type="PROSITE" id="PS51898">
    <property type="entry name" value="TYR_RECOMBINASE"/>
    <property type="match status" value="1"/>
</dbReference>
<dbReference type="InterPro" id="IPR050090">
    <property type="entry name" value="Tyrosine_recombinase_XerCD"/>
</dbReference>
<comment type="caution">
    <text evidence="6">The sequence shown here is derived from an EMBL/GenBank/DDBJ whole genome shotgun (WGS) entry which is preliminary data.</text>
</comment>
<evidence type="ECO:0000256" key="4">
    <source>
        <dbReference type="ARBA" id="ARBA00023172"/>
    </source>
</evidence>
<evidence type="ECO:0000259" key="5">
    <source>
        <dbReference type="PROSITE" id="PS51898"/>
    </source>
</evidence>
<evidence type="ECO:0000313" key="7">
    <source>
        <dbReference type="Proteomes" id="UP000317894"/>
    </source>
</evidence>
<evidence type="ECO:0000256" key="2">
    <source>
        <dbReference type="ARBA" id="ARBA00022908"/>
    </source>
</evidence>
<dbReference type="SUPFAM" id="SSF56349">
    <property type="entry name" value="DNA breaking-rejoining enzymes"/>
    <property type="match status" value="1"/>
</dbReference>
<dbReference type="SUPFAM" id="SSF47823">
    <property type="entry name" value="lambda integrase-like, N-terminal domain"/>
    <property type="match status" value="1"/>
</dbReference>
<keyword evidence="4" id="KW-0233">DNA recombination</keyword>
<sequence length="365" mass="40001">MTEQRDGSMSVATGPDAAGEARQEILRAISPASLPDPELHRRIVGWMQAAAPNTVRAIRSDLRIVEAYQRIRNCPTLPLTPHALYLLVDEQSRAGKRKASLNRLIASLVRLHALAGFPNCVDDNVRWKLKELARIDKRTVKQAFGLRLKGDTLDVVADVPKPLSVMRLLDSIPDDPRGLRDCALISMAYDAGLRRSELVRIQVEHIERLTNGDASLFIPRSKTDQAGDGARAWLSARSIKHVDAWLGRAAIEAGYVFRSLSYRVASTGHLADGAVSKILQQRVAHLLEQLKNDGELSDDELAKAAVRVSSHSLRVGCDQDLFAAGVDIGAIMQGLRWSSPKQPLAYARHLAPATSKLAATMRLAT</sequence>
<evidence type="ECO:0000256" key="3">
    <source>
        <dbReference type="ARBA" id="ARBA00023125"/>
    </source>
</evidence>
<dbReference type="Proteomes" id="UP000317894">
    <property type="component" value="Unassembled WGS sequence"/>
</dbReference>
<dbReference type="AlphaFoldDB" id="A0A552UAA0"/>
<name>A0A552UAA0_9SPHN</name>
<dbReference type="PANTHER" id="PTHR30349:SF81">
    <property type="entry name" value="TYROSINE RECOMBINASE XERC"/>
    <property type="match status" value="1"/>
</dbReference>
<keyword evidence="7" id="KW-1185">Reference proteome</keyword>
<accession>A0A552UAA0</accession>
<proteinExistence type="predicted"/>
<dbReference type="Pfam" id="PF00589">
    <property type="entry name" value="Phage_integrase"/>
    <property type="match status" value="1"/>
</dbReference>
<dbReference type="GO" id="GO:0003677">
    <property type="term" value="F:DNA binding"/>
    <property type="evidence" value="ECO:0007669"/>
    <property type="project" value="UniProtKB-KW"/>
</dbReference>
<dbReference type="EMBL" id="VJWA01000002">
    <property type="protein sequence ID" value="TRW15141.1"/>
    <property type="molecule type" value="Genomic_DNA"/>
</dbReference>
<dbReference type="Pfam" id="PF02899">
    <property type="entry name" value="Phage_int_SAM_1"/>
    <property type="match status" value="1"/>
</dbReference>
<dbReference type="InterPro" id="IPR013762">
    <property type="entry name" value="Integrase-like_cat_sf"/>
</dbReference>
<keyword evidence="3" id="KW-0238">DNA-binding</keyword>
<keyword evidence="1" id="KW-0159">Chromosome partition</keyword>
<dbReference type="GO" id="GO:0015074">
    <property type="term" value="P:DNA integration"/>
    <property type="evidence" value="ECO:0007669"/>
    <property type="project" value="UniProtKB-KW"/>
</dbReference>